<feature type="transmembrane region" description="Helical" evidence="5">
    <location>
        <begin position="161"/>
        <end position="179"/>
    </location>
</feature>
<dbReference type="Gene3D" id="1.20.1250.20">
    <property type="entry name" value="MFS general substrate transporter like domains"/>
    <property type="match status" value="1"/>
</dbReference>
<feature type="domain" description="Major facilitator superfamily (MFS) profile" evidence="6">
    <location>
        <begin position="2"/>
        <end position="441"/>
    </location>
</feature>
<keyword evidence="4 5" id="KW-0472">Membrane</keyword>
<keyword evidence="8" id="KW-1185">Reference proteome</keyword>
<feature type="transmembrane region" description="Helical" evidence="5">
    <location>
        <begin position="299"/>
        <end position="319"/>
    </location>
</feature>
<evidence type="ECO:0000256" key="5">
    <source>
        <dbReference type="SAM" id="Phobius"/>
    </source>
</evidence>
<feature type="transmembrane region" description="Helical" evidence="5">
    <location>
        <begin position="419"/>
        <end position="441"/>
    </location>
</feature>
<dbReference type="PANTHER" id="PTHR42718">
    <property type="entry name" value="MAJOR FACILITATOR SUPERFAMILY MULTIDRUG TRANSPORTER MFSC"/>
    <property type="match status" value="1"/>
</dbReference>
<proteinExistence type="predicted"/>
<name>A0ABN2IQY6_9ACTN</name>
<dbReference type="PROSITE" id="PS50850">
    <property type="entry name" value="MFS"/>
    <property type="match status" value="1"/>
</dbReference>
<dbReference type="Gene3D" id="1.20.1720.10">
    <property type="entry name" value="Multidrug resistance protein D"/>
    <property type="match status" value="1"/>
</dbReference>
<evidence type="ECO:0000259" key="6">
    <source>
        <dbReference type="PROSITE" id="PS50850"/>
    </source>
</evidence>
<dbReference type="InterPro" id="IPR036259">
    <property type="entry name" value="MFS_trans_sf"/>
</dbReference>
<feature type="transmembrane region" description="Helical" evidence="5">
    <location>
        <begin position="218"/>
        <end position="240"/>
    </location>
</feature>
<evidence type="ECO:0000256" key="3">
    <source>
        <dbReference type="ARBA" id="ARBA00022989"/>
    </source>
</evidence>
<dbReference type="PANTHER" id="PTHR42718:SF39">
    <property type="entry name" value="ACTINORHODIN TRANSPORTER-RELATED"/>
    <property type="match status" value="1"/>
</dbReference>
<evidence type="ECO:0000256" key="4">
    <source>
        <dbReference type="ARBA" id="ARBA00023136"/>
    </source>
</evidence>
<dbReference type="InterPro" id="IPR011701">
    <property type="entry name" value="MFS"/>
</dbReference>
<dbReference type="Proteomes" id="UP001500618">
    <property type="component" value="Unassembled WGS sequence"/>
</dbReference>
<evidence type="ECO:0000256" key="1">
    <source>
        <dbReference type="ARBA" id="ARBA00004651"/>
    </source>
</evidence>
<feature type="transmembrane region" description="Helical" evidence="5">
    <location>
        <begin position="326"/>
        <end position="348"/>
    </location>
</feature>
<feature type="transmembrane region" description="Helical" evidence="5">
    <location>
        <begin position="354"/>
        <end position="378"/>
    </location>
</feature>
<reference evidence="7 8" key="1">
    <citation type="journal article" date="2019" name="Int. J. Syst. Evol. Microbiol.">
        <title>The Global Catalogue of Microorganisms (GCM) 10K type strain sequencing project: providing services to taxonomists for standard genome sequencing and annotation.</title>
        <authorList>
            <consortium name="The Broad Institute Genomics Platform"/>
            <consortium name="The Broad Institute Genome Sequencing Center for Infectious Disease"/>
            <person name="Wu L."/>
            <person name="Ma J."/>
        </authorList>
    </citation>
    <scope>NUCLEOTIDE SEQUENCE [LARGE SCALE GENOMIC DNA]</scope>
    <source>
        <strain evidence="7 8">JCM 14718</strain>
    </source>
</reference>
<feature type="transmembrane region" description="Helical" evidence="5">
    <location>
        <begin position="261"/>
        <end position="287"/>
    </location>
</feature>
<keyword evidence="2 5" id="KW-0812">Transmembrane</keyword>
<evidence type="ECO:0000313" key="7">
    <source>
        <dbReference type="EMBL" id="GAA1709945.1"/>
    </source>
</evidence>
<evidence type="ECO:0000313" key="8">
    <source>
        <dbReference type="Proteomes" id="UP001500618"/>
    </source>
</evidence>
<feature type="transmembrane region" description="Helical" evidence="5">
    <location>
        <begin position="93"/>
        <end position="114"/>
    </location>
</feature>
<dbReference type="CDD" id="cd17321">
    <property type="entry name" value="MFS_MMR_MDR_like"/>
    <property type="match status" value="1"/>
</dbReference>
<dbReference type="InterPro" id="IPR020846">
    <property type="entry name" value="MFS_dom"/>
</dbReference>
<gene>
    <name evidence="7" type="ORF">GCM10009765_69010</name>
</gene>
<protein>
    <submittedName>
        <fullName evidence="7">MFS transporter</fullName>
    </submittedName>
</protein>
<dbReference type="Pfam" id="PF07690">
    <property type="entry name" value="MFS_1"/>
    <property type="match status" value="1"/>
</dbReference>
<comment type="subcellular location">
    <subcellularLocation>
        <location evidence="1">Cell membrane</location>
        <topology evidence="1">Multi-pass membrane protein</topology>
    </subcellularLocation>
</comment>
<dbReference type="SUPFAM" id="SSF103473">
    <property type="entry name" value="MFS general substrate transporter"/>
    <property type="match status" value="2"/>
</dbReference>
<dbReference type="EMBL" id="BAAANY010000036">
    <property type="protein sequence ID" value="GAA1709945.1"/>
    <property type="molecule type" value="Genomic_DNA"/>
</dbReference>
<feature type="transmembrane region" description="Helical" evidence="5">
    <location>
        <begin position="126"/>
        <end position="149"/>
    </location>
</feature>
<feature type="transmembrane region" description="Helical" evidence="5">
    <location>
        <begin position="191"/>
        <end position="212"/>
    </location>
</feature>
<sequence>MPIAVLLGGMFLSNVDIAVVNTATPAIRSGLAASAGEVELIVSAYTLAFAVLLVFCARLGGLYGFGRVYRVGLAVFVLASLACGLATGPWLLIVARVVQGAGAALLVAQVLTGIQVMSTGRQRTRALGAYTIVLAGSAVIGQVLGGLIVSANLFGTSWRPVFLLNVPLGIALFALCRTLPVGRSTTAAGRLDYPGAALLTVALGLLVFPLVLGPGEGWPGWTYGCLLAAVPAFAFFVVVERRTARRGAAALVRLELLGRRSISWTLAAAAVTGAIYFGILLVVAIYLQQGRGASAAESGLVMVPWVAAFGVAGPLLGRFSPRHRQLAGLAGTLLVAAGFAVVALLAAYGQPSSWVLALVLGIAGLGYGGTFAGTIAVLTDTVDTRYAADVSGLFNTIVRVGGVFGVAVFTTTYTATSSFVVVAVVMAASALVAAGLAAVGLTGPRQAVAEPAAGRHDRVGA</sequence>
<organism evidence="7 8">
    <name type="scientific">Fodinicola feengrottensis</name>
    <dbReference type="NCBI Taxonomy" id="435914"/>
    <lineage>
        <taxon>Bacteria</taxon>
        <taxon>Bacillati</taxon>
        <taxon>Actinomycetota</taxon>
        <taxon>Actinomycetes</taxon>
        <taxon>Mycobacteriales</taxon>
        <taxon>Fodinicola</taxon>
    </lineage>
</organism>
<keyword evidence="3 5" id="KW-1133">Transmembrane helix</keyword>
<feature type="transmembrane region" description="Helical" evidence="5">
    <location>
        <begin position="390"/>
        <end position="413"/>
    </location>
</feature>
<evidence type="ECO:0000256" key="2">
    <source>
        <dbReference type="ARBA" id="ARBA00022692"/>
    </source>
</evidence>
<comment type="caution">
    <text evidence="7">The sequence shown here is derived from an EMBL/GenBank/DDBJ whole genome shotgun (WGS) entry which is preliminary data.</text>
</comment>
<feature type="transmembrane region" description="Helical" evidence="5">
    <location>
        <begin position="38"/>
        <end position="56"/>
    </location>
</feature>
<accession>A0ABN2IQY6</accession>
<feature type="transmembrane region" description="Helical" evidence="5">
    <location>
        <begin position="68"/>
        <end position="87"/>
    </location>
</feature>